<protein>
    <submittedName>
        <fullName evidence="1">Uncharacterized protein</fullName>
    </submittedName>
</protein>
<dbReference type="Proteomes" id="UP000595198">
    <property type="component" value="Chromosome"/>
</dbReference>
<gene>
    <name evidence="1" type="ORF">I6G95_03775</name>
    <name evidence="2" type="ORF">I6H48_04355</name>
</gene>
<evidence type="ECO:0000313" key="4">
    <source>
        <dbReference type="Proteomes" id="UP000595198"/>
    </source>
</evidence>
<evidence type="ECO:0000313" key="1">
    <source>
        <dbReference type="EMBL" id="QPR31566.1"/>
    </source>
</evidence>
<proteinExistence type="predicted"/>
<dbReference type="Proteomes" id="UP000594774">
    <property type="component" value="Chromosome"/>
</dbReference>
<sequence length="78" mass="8563">MADMNAKSDYEAALVEQIGQLSETIGVLSEAVRESPLVVGSRKQPVVNPAARELAGLHRTKADLERKLLSCRNPFMRV</sequence>
<name>A0AB37GDT0_CORAY</name>
<dbReference type="RefSeq" id="WP_197915175.1">
    <property type="nucleotide sequence ID" value="NZ_CP065628.1"/>
</dbReference>
<dbReference type="EMBL" id="CP065628">
    <property type="protein sequence ID" value="QPR31566.1"/>
    <property type="molecule type" value="Genomic_DNA"/>
</dbReference>
<evidence type="ECO:0000313" key="3">
    <source>
        <dbReference type="Proteomes" id="UP000594774"/>
    </source>
</evidence>
<dbReference type="AlphaFoldDB" id="A0AB37GDT0"/>
<organism evidence="1 3">
    <name type="scientific">Corynebacterium amycolatum</name>
    <dbReference type="NCBI Taxonomy" id="43765"/>
    <lineage>
        <taxon>Bacteria</taxon>
        <taxon>Bacillati</taxon>
        <taxon>Actinomycetota</taxon>
        <taxon>Actinomycetes</taxon>
        <taxon>Mycobacteriales</taxon>
        <taxon>Corynebacteriaceae</taxon>
        <taxon>Corynebacterium</taxon>
    </lineage>
</organism>
<dbReference type="EMBL" id="CP066023">
    <property type="protein sequence ID" value="QQB83446.1"/>
    <property type="molecule type" value="Genomic_DNA"/>
</dbReference>
<accession>A0AB37GDT0</accession>
<keyword evidence="4" id="KW-1185">Reference proteome</keyword>
<reference evidence="3 4" key="1">
    <citation type="submission" date="2020-12" db="EMBL/GenBank/DDBJ databases">
        <title>FDA dAtabase for Regulatory Grade micrObial Sequences (FDA-ARGOS): Supporting development and validation of Infectious Disease Dx tests.</title>
        <authorList>
            <person name="Sproer C."/>
            <person name="Gronow S."/>
            <person name="Severitt S."/>
            <person name="Schroder I."/>
            <person name="Tallon L."/>
            <person name="Sadzewicz L."/>
            <person name="Zhao X."/>
            <person name="Boylan J."/>
            <person name="Ott S."/>
            <person name="Bowen H."/>
            <person name="Vavikolanu K."/>
            <person name="Mehta A."/>
            <person name="Aluvathingal J."/>
            <person name="Nadendla S."/>
            <person name="Lowell S."/>
            <person name="Myers T."/>
            <person name="Yan Y."/>
            <person name="Sichtig H."/>
        </authorList>
    </citation>
    <scope>NUCLEOTIDE SEQUENCE [LARGE SCALE GENOMIC DNA]</scope>
    <source>
        <strain evidence="1 3">FDAARGOS_938</strain>
        <strain evidence="2 4">FDAARGOS_991</strain>
    </source>
</reference>
<evidence type="ECO:0000313" key="2">
    <source>
        <dbReference type="EMBL" id="QQB83446.1"/>
    </source>
</evidence>